<dbReference type="InterPro" id="IPR031303">
    <property type="entry name" value="C5_meth_CS"/>
</dbReference>
<dbReference type="EC" id="2.1.1.37" evidence="1"/>
<feature type="active site" evidence="7">
    <location>
        <position position="79"/>
    </location>
</feature>
<dbReference type="GO" id="GO:0003886">
    <property type="term" value="F:DNA (cytosine-5-)-methyltransferase activity"/>
    <property type="evidence" value="ECO:0007669"/>
    <property type="project" value="UniProtKB-EC"/>
</dbReference>
<dbReference type="GO" id="GO:0009307">
    <property type="term" value="P:DNA restriction-modification system"/>
    <property type="evidence" value="ECO:0007669"/>
    <property type="project" value="UniProtKB-KW"/>
</dbReference>
<dbReference type="AlphaFoldDB" id="A0A450UIU1"/>
<keyword evidence="5" id="KW-0680">Restriction system</keyword>
<evidence type="ECO:0000256" key="3">
    <source>
        <dbReference type="ARBA" id="ARBA00022679"/>
    </source>
</evidence>
<dbReference type="SUPFAM" id="SSF53335">
    <property type="entry name" value="S-adenosyl-L-methionine-dependent methyltransferases"/>
    <property type="match status" value="1"/>
</dbReference>
<name>A0A450UIU1_9GAMM</name>
<dbReference type="PROSITE" id="PS51679">
    <property type="entry name" value="SAM_MT_C5"/>
    <property type="match status" value="1"/>
</dbReference>
<evidence type="ECO:0000313" key="8">
    <source>
        <dbReference type="EMBL" id="VFJ92434.1"/>
    </source>
</evidence>
<dbReference type="PROSITE" id="PS00095">
    <property type="entry name" value="C5_MTASE_2"/>
    <property type="match status" value="1"/>
</dbReference>
<dbReference type="InterPro" id="IPR029063">
    <property type="entry name" value="SAM-dependent_MTases_sf"/>
</dbReference>
<dbReference type="InterPro" id="IPR001525">
    <property type="entry name" value="C5_MeTfrase"/>
</dbReference>
<comment type="similarity">
    <text evidence="7">Belongs to the class I-like SAM-binding methyltransferase superfamily. C5-methyltransferase family.</text>
</comment>
<dbReference type="PRINTS" id="PR00105">
    <property type="entry name" value="C5METTRFRASE"/>
</dbReference>
<dbReference type="GO" id="GO:0032259">
    <property type="term" value="P:methylation"/>
    <property type="evidence" value="ECO:0007669"/>
    <property type="project" value="UniProtKB-KW"/>
</dbReference>
<protein>
    <recommendedName>
        <fullName evidence="1">DNA (cytosine-5-)-methyltransferase</fullName>
        <ecNumber evidence="1">2.1.1.37</ecNumber>
    </recommendedName>
</protein>
<proteinExistence type="inferred from homology"/>
<evidence type="ECO:0000256" key="2">
    <source>
        <dbReference type="ARBA" id="ARBA00022603"/>
    </source>
</evidence>
<dbReference type="Gene3D" id="3.40.50.150">
    <property type="entry name" value="Vaccinia Virus protein VP39"/>
    <property type="match status" value="1"/>
</dbReference>
<organism evidence="8">
    <name type="scientific">Candidatus Kentrum sp. LFY</name>
    <dbReference type="NCBI Taxonomy" id="2126342"/>
    <lineage>
        <taxon>Bacteria</taxon>
        <taxon>Pseudomonadati</taxon>
        <taxon>Pseudomonadota</taxon>
        <taxon>Gammaproteobacteria</taxon>
        <taxon>Candidatus Kentrum</taxon>
    </lineage>
</organism>
<gene>
    <name evidence="8" type="ORF">BECKLFY1418A_GA0070994_102311</name>
</gene>
<dbReference type="Gene3D" id="3.90.120.10">
    <property type="entry name" value="DNA Methylase, subunit A, domain 2"/>
    <property type="match status" value="1"/>
</dbReference>
<dbReference type="EMBL" id="CAADFH010000023">
    <property type="protein sequence ID" value="VFJ92434.1"/>
    <property type="molecule type" value="Genomic_DNA"/>
</dbReference>
<evidence type="ECO:0000256" key="1">
    <source>
        <dbReference type="ARBA" id="ARBA00011975"/>
    </source>
</evidence>
<dbReference type="InterPro" id="IPR050750">
    <property type="entry name" value="C5-MTase"/>
</dbReference>
<evidence type="ECO:0000256" key="4">
    <source>
        <dbReference type="ARBA" id="ARBA00022691"/>
    </source>
</evidence>
<dbReference type="Pfam" id="PF00145">
    <property type="entry name" value="DNA_methylase"/>
    <property type="match status" value="1"/>
</dbReference>
<keyword evidence="4 7" id="KW-0949">S-adenosyl-L-methionine</keyword>
<evidence type="ECO:0000256" key="6">
    <source>
        <dbReference type="ARBA" id="ARBA00047422"/>
    </source>
</evidence>
<sequence length="316" mass="36156">MHNPKLIDLFCGAGGSSWGAYSAGAEIVAGFDLWDTAGNVYKDNLGKTKFIPGRLEDHDVAQLYRKLGPVDLLLASPECTNHSPAKGNLPRCERSRETAFQVTRFAKVFDPQWIIIENVIGMIRWPRYQEFIRSLLELGYYFREERLNAADFGVAQSRRRLFLLFNREKSPHEIKPNGKQHIPASSFLRRDDAYQYSPLRTTRRAKATIERADRAINVLGDKQDFLIVYYGSDKAGGWQGIDKPLRTITTLDRFALVRTSPQGHRMRMLQPEELKLAMSWPESFRIQHGTRRDRIRMIGNAVCPKVMQSVVSQLVS</sequence>
<comment type="catalytic activity">
    <reaction evidence="6">
        <text>a 2'-deoxycytidine in DNA + S-adenosyl-L-methionine = a 5-methyl-2'-deoxycytidine in DNA + S-adenosyl-L-homocysteine + H(+)</text>
        <dbReference type="Rhea" id="RHEA:13681"/>
        <dbReference type="Rhea" id="RHEA-COMP:11369"/>
        <dbReference type="Rhea" id="RHEA-COMP:11370"/>
        <dbReference type="ChEBI" id="CHEBI:15378"/>
        <dbReference type="ChEBI" id="CHEBI:57856"/>
        <dbReference type="ChEBI" id="CHEBI:59789"/>
        <dbReference type="ChEBI" id="CHEBI:85452"/>
        <dbReference type="ChEBI" id="CHEBI:85454"/>
        <dbReference type="EC" id="2.1.1.37"/>
    </reaction>
</comment>
<evidence type="ECO:0000256" key="7">
    <source>
        <dbReference type="PROSITE-ProRule" id="PRU01016"/>
    </source>
</evidence>
<reference evidence="8" key="1">
    <citation type="submission" date="2019-02" db="EMBL/GenBank/DDBJ databases">
        <authorList>
            <person name="Gruber-Vodicka R. H."/>
            <person name="Seah K. B. B."/>
        </authorList>
    </citation>
    <scope>NUCLEOTIDE SEQUENCE</scope>
    <source>
        <strain evidence="8">BECK_M6</strain>
    </source>
</reference>
<keyword evidence="2 7" id="KW-0489">Methyltransferase</keyword>
<evidence type="ECO:0000256" key="5">
    <source>
        <dbReference type="ARBA" id="ARBA00022747"/>
    </source>
</evidence>
<accession>A0A450UIU1</accession>
<keyword evidence="3 7" id="KW-0808">Transferase</keyword>
<dbReference type="PANTHER" id="PTHR46098">
    <property type="entry name" value="TRNA (CYTOSINE(38)-C(5))-METHYLTRANSFERASE"/>
    <property type="match status" value="1"/>
</dbReference>
<dbReference type="PANTHER" id="PTHR46098:SF1">
    <property type="entry name" value="TRNA (CYTOSINE(38)-C(5))-METHYLTRANSFERASE"/>
    <property type="match status" value="1"/>
</dbReference>